<dbReference type="FunFam" id="3.30.70.60:FF:000007">
    <property type="entry name" value="37S ribosomal protein Mrp17"/>
    <property type="match status" value="1"/>
</dbReference>
<dbReference type="GO" id="GO:0070181">
    <property type="term" value="F:small ribosomal subunit rRNA binding"/>
    <property type="evidence" value="ECO:0007669"/>
    <property type="project" value="TreeGrafter"/>
</dbReference>
<evidence type="ECO:0000256" key="5">
    <source>
        <dbReference type="ARBA" id="ARBA00023274"/>
    </source>
</evidence>
<evidence type="ECO:0000256" key="7">
    <source>
        <dbReference type="ARBA" id="ARBA00037226"/>
    </source>
</evidence>
<dbReference type="Pfam" id="PF01250">
    <property type="entry name" value="Ribosomal_S6"/>
    <property type="match status" value="1"/>
</dbReference>
<proteinExistence type="inferred from homology"/>
<dbReference type="EMBL" id="ML119111">
    <property type="protein sequence ID" value="RPB15822.1"/>
    <property type="molecule type" value="Genomic_DNA"/>
</dbReference>
<comment type="function">
    <text evidence="7">Component of the mitochondrial ribosome (mitoribosome), a dedicated translation machinery responsible for the synthesis of mitochondrial genome-encoded proteins, including at least some of the essential transmembrane subunits of the mitochondrial respiratory chain. The mitoribosomes are attached to the mitochondrial inner membrane and translation products are cotranslationally integrated into the membrane.</text>
</comment>
<dbReference type="Proteomes" id="UP000277580">
    <property type="component" value="Unassembled WGS sequence"/>
</dbReference>
<dbReference type="GO" id="GO:0006412">
    <property type="term" value="P:translation"/>
    <property type="evidence" value="ECO:0007669"/>
    <property type="project" value="InterPro"/>
</dbReference>
<accession>A0A3N4L2T0</accession>
<keyword evidence="9" id="KW-1185">Reference proteome</keyword>
<comment type="subcellular location">
    <subcellularLocation>
        <location evidence="1">Mitochondrion</location>
    </subcellularLocation>
</comment>
<sequence>MLYELIAVVRGQSLQEVKDIAKSAGTLVLRNGGVVRGYTNWERLLLPKKTHKHQSTHTHGQYFVMRFDANSITQNEIRRTLKMDPRMVGFSVVKLGTKLEEVAEVGGRTFSLKPL</sequence>
<dbReference type="CDD" id="cd15465">
    <property type="entry name" value="bS6_mito"/>
    <property type="match status" value="1"/>
</dbReference>
<evidence type="ECO:0000313" key="9">
    <source>
        <dbReference type="Proteomes" id="UP000277580"/>
    </source>
</evidence>
<comment type="similarity">
    <text evidence="2">Belongs to the bacterial ribosomal protein bS6 family.</text>
</comment>
<keyword evidence="5" id="KW-0687">Ribonucleoprotein</keyword>
<keyword evidence="3" id="KW-0689">Ribosomal protein</keyword>
<evidence type="ECO:0000256" key="4">
    <source>
        <dbReference type="ARBA" id="ARBA00023128"/>
    </source>
</evidence>
<evidence type="ECO:0000256" key="2">
    <source>
        <dbReference type="ARBA" id="ARBA00009512"/>
    </source>
</evidence>
<dbReference type="OrthoDB" id="10259681at2759"/>
<dbReference type="GO" id="GO:0005763">
    <property type="term" value="C:mitochondrial small ribosomal subunit"/>
    <property type="evidence" value="ECO:0007669"/>
    <property type="project" value="TreeGrafter"/>
</dbReference>
<dbReference type="NCBIfam" id="TIGR00166">
    <property type="entry name" value="S6"/>
    <property type="match status" value="1"/>
</dbReference>
<name>A0A3N4L2T0_9PEZI</name>
<reference evidence="8 9" key="1">
    <citation type="journal article" date="2018" name="Nat. Ecol. Evol.">
        <title>Pezizomycetes genomes reveal the molecular basis of ectomycorrhizal truffle lifestyle.</title>
        <authorList>
            <person name="Murat C."/>
            <person name="Payen T."/>
            <person name="Noel B."/>
            <person name="Kuo A."/>
            <person name="Morin E."/>
            <person name="Chen J."/>
            <person name="Kohler A."/>
            <person name="Krizsan K."/>
            <person name="Balestrini R."/>
            <person name="Da Silva C."/>
            <person name="Montanini B."/>
            <person name="Hainaut M."/>
            <person name="Levati E."/>
            <person name="Barry K.W."/>
            <person name="Belfiori B."/>
            <person name="Cichocki N."/>
            <person name="Clum A."/>
            <person name="Dockter R.B."/>
            <person name="Fauchery L."/>
            <person name="Guy J."/>
            <person name="Iotti M."/>
            <person name="Le Tacon F."/>
            <person name="Lindquist E.A."/>
            <person name="Lipzen A."/>
            <person name="Malagnac F."/>
            <person name="Mello A."/>
            <person name="Molinier V."/>
            <person name="Miyauchi S."/>
            <person name="Poulain J."/>
            <person name="Riccioni C."/>
            <person name="Rubini A."/>
            <person name="Sitrit Y."/>
            <person name="Splivallo R."/>
            <person name="Traeger S."/>
            <person name="Wang M."/>
            <person name="Zifcakova L."/>
            <person name="Wipf D."/>
            <person name="Zambonelli A."/>
            <person name="Paolocci F."/>
            <person name="Nowrousian M."/>
            <person name="Ottonello S."/>
            <person name="Baldrian P."/>
            <person name="Spatafora J.W."/>
            <person name="Henrissat B."/>
            <person name="Nagy L.G."/>
            <person name="Aury J.M."/>
            <person name="Wincker P."/>
            <person name="Grigoriev I.V."/>
            <person name="Bonfante P."/>
            <person name="Martin F.M."/>
        </authorList>
    </citation>
    <scope>NUCLEOTIDE SEQUENCE [LARGE SCALE GENOMIC DNA]</scope>
    <source>
        <strain evidence="8 9">CCBAS932</strain>
    </source>
</reference>
<dbReference type="GO" id="GO:0003735">
    <property type="term" value="F:structural constituent of ribosome"/>
    <property type="evidence" value="ECO:0007669"/>
    <property type="project" value="InterPro"/>
</dbReference>
<organism evidence="8 9">
    <name type="scientific">Morchella conica CCBAS932</name>
    <dbReference type="NCBI Taxonomy" id="1392247"/>
    <lineage>
        <taxon>Eukaryota</taxon>
        <taxon>Fungi</taxon>
        <taxon>Dikarya</taxon>
        <taxon>Ascomycota</taxon>
        <taxon>Pezizomycotina</taxon>
        <taxon>Pezizomycetes</taxon>
        <taxon>Pezizales</taxon>
        <taxon>Morchellaceae</taxon>
        <taxon>Morchella</taxon>
    </lineage>
</organism>
<dbReference type="InterPro" id="IPR035980">
    <property type="entry name" value="Ribosomal_bS6_sf"/>
</dbReference>
<dbReference type="PANTHER" id="PTHR21011:SF1">
    <property type="entry name" value="SMALL RIBOSOMAL SUBUNIT PROTEIN BS6M"/>
    <property type="match status" value="1"/>
</dbReference>
<evidence type="ECO:0000313" key="8">
    <source>
        <dbReference type="EMBL" id="RPB15822.1"/>
    </source>
</evidence>
<keyword evidence="4" id="KW-0496">Mitochondrion</keyword>
<dbReference type="Gene3D" id="3.30.70.60">
    <property type="match status" value="1"/>
</dbReference>
<gene>
    <name evidence="8" type="ORF">P167DRAFT_482160</name>
</gene>
<dbReference type="AlphaFoldDB" id="A0A3N4L2T0"/>
<dbReference type="STRING" id="1392247.A0A3N4L2T0"/>
<dbReference type="InterPro" id="IPR000529">
    <property type="entry name" value="Ribosomal_bS6"/>
</dbReference>
<evidence type="ECO:0000256" key="3">
    <source>
        <dbReference type="ARBA" id="ARBA00022980"/>
    </source>
</evidence>
<dbReference type="InParanoid" id="A0A3N4L2T0"/>
<evidence type="ECO:0000256" key="1">
    <source>
        <dbReference type="ARBA" id="ARBA00004173"/>
    </source>
</evidence>
<dbReference type="FunCoup" id="A0A3N4L2T0">
    <property type="interactions" value="219"/>
</dbReference>
<dbReference type="InterPro" id="IPR014717">
    <property type="entry name" value="Transl_elong_EF1B/ribsomal_bS6"/>
</dbReference>
<evidence type="ECO:0000256" key="6">
    <source>
        <dbReference type="ARBA" id="ARBA00035170"/>
    </source>
</evidence>
<dbReference type="PANTHER" id="PTHR21011">
    <property type="entry name" value="MITOCHONDRIAL 28S RIBOSOMAL PROTEIN S6"/>
    <property type="match status" value="1"/>
</dbReference>
<protein>
    <recommendedName>
        <fullName evidence="6">Small ribosomal subunit protein bS6m</fullName>
    </recommendedName>
</protein>
<dbReference type="SUPFAM" id="SSF54995">
    <property type="entry name" value="Ribosomal protein S6"/>
    <property type="match status" value="1"/>
</dbReference>